<proteinExistence type="predicted"/>
<feature type="compositionally biased region" description="Gly residues" evidence="1">
    <location>
        <begin position="1337"/>
        <end position="1351"/>
    </location>
</feature>
<evidence type="ECO:0008006" key="4">
    <source>
        <dbReference type="Google" id="ProtNLM"/>
    </source>
</evidence>
<name>A0A7R9Q3E1_9ACAR</name>
<organism evidence="2">
    <name type="scientific">Medioppia subpectinata</name>
    <dbReference type="NCBI Taxonomy" id="1979941"/>
    <lineage>
        <taxon>Eukaryota</taxon>
        <taxon>Metazoa</taxon>
        <taxon>Ecdysozoa</taxon>
        <taxon>Arthropoda</taxon>
        <taxon>Chelicerata</taxon>
        <taxon>Arachnida</taxon>
        <taxon>Acari</taxon>
        <taxon>Acariformes</taxon>
        <taxon>Sarcoptiformes</taxon>
        <taxon>Oribatida</taxon>
        <taxon>Brachypylina</taxon>
        <taxon>Oppioidea</taxon>
        <taxon>Oppiidae</taxon>
        <taxon>Medioppia</taxon>
    </lineage>
</organism>
<dbReference type="PANTHER" id="PTHR23193">
    <property type="entry name" value="NUCLEAR PORE COMPLEX PROTEIN NUP"/>
    <property type="match status" value="1"/>
</dbReference>
<feature type="region of interest" description="Disordered" evidence="1">
    <location>
        <begin position="1148"/>
        <end position="1191"/>
    </location>
</feature>
<dbReference type="SUPFAM" id="SSF117289">
    <property type="entry name" value="Nucleoporin domain"/>
    <property type="match status" value="1"/>
</dbReference>
<feature type="compositionally biased region" description="Polar residues" evidence="1">
    <location>
        <begin position="434"/>
        <end position="453"/>
    </location>
</feature>
<dbReference type="GO" id="GO:0005643">
    <property type="term" value="C:nuclear pore"/>
    <property type="evidence" value="ECO:0007669"/>
    <property type="project" value="TreeGrafter"/>
</dbReference>
<dbReference type="EMBL" id="CAJPIZ010008702">
    <property type="protein sequence ID" value="CAG2111324.1"/>
    <property type="molecule type" value="Genomic_DNA"/>
</dbReference>
<feature type="region of interest" description="Disordered" evidence="1">
    <location>
        <begin position="1278"/>
        <end position="1303"/>
    </location>
</feature>
<feature type="compositionally biased region" description="Basic and acidic residues" evidence="1">
    <location>
        <begin position="1154"/>
        <end position="1165"/>
    </location>
</feature>
<sequence>MSFKSGISLDNSNLKFLELKKYAINGLNGTAVPNGVQCLAVDNQRQTVFAINGSQLSVIPLTELLAFEWNRSVINETSTQLPGVSVELNFRAHFISLSAAGFGQKLAVCGTDGQTNSPFIMFYDLNEIYRNQSKSCPYNRVNLANSTGLVTDIVWHPEISDDLFGCCVADGSLYIISIGDASTKSSTIMADIRPMNGSHPLSMCWSPKGKQLVVGHKNGFFSQYKLNTTAGHPLQEVKKTPLMSGLQDYHVIAIKWIVSSLFAVAICKDNPNDRDTHFLLVSTPTKAQPVFVDFGCVCLDNYDVQDSYRIVLSHYENLILCSTSMTSEVVIIGCDGSKDMAIPDHWNQWVLDDSSRIDLPMDTTGNETYLRGIAVSRGTQNIYKLSVTEMYGGVDTPVLLVLNSSGILVPYLIVDKTGRLKSPVPKAIVKPTATPGTQSVAPSQPKSMTSTPVFGSETRPPPKTSTPSFGSLPINPVSNMASSLPKTIEPSLQQPSKLLAKSQTSQSVPNSEFTPQSTGRVASGQSSSGATPVAAGEDTTEATNELYLTAIKERVVEFKKLMIESKKKFSQIKVTIGQKEEQIKLRADTRLIEEVLKEVTIGQKEEQIKLRADTRLIEEVLKEVREQFRNSSRDTSCLQSSLIESFSLLEEAKSIMNRNVDPNYRQLLRHRSLDPITTRRMQEIQSLNEYIETQLRELDSKFENEWYEWLDKRKALKGRPPSRLQPNTGLELIYKTLANNQRAISALKVQVDALDGMSSSSSPSRQKSNVRIVRDPNSTEKSNQKLIEKLSQTLDKTSIKDIPAVEDISLDKVFKLKTMSTEKRNNLREFFENRTKVPIRRAVDNSSRFMSAIKKLKERQKSIESAASPAKNEAIIGLNRSTHESPQTSSIAKSATMKSTDNKVTITPTVVNVAKTPQKPLNITKSDPPSASPFAVNLTPIAPTFSLSDKTSQSPATPVQSISTQKPITASVAATKPLEAFPAFASKPLAFNFNPNLASVTPVKPSPIAASTPAKPVAQQPPQTLQNLIAAKPTAPTSVPKKAETVVTVAATDSSPSNVGKSVSFGNTTFINPADTTADDDNNGHDFKLDTITELSETNDSAASSAQNSPFTAFKGFGGGLGGEANAGNAFPSKLSFNLNQSNTSFSFNTLSDSKPKDSLPKYEDISPPTTPQRTAPAVPTQAVESTAASKPTSILKALISGKDIDDKENKVSVPIPEPTFPVNTTAITKTVEVSAVPTPPAPTAPAKTSLLAQLISSPDTPTPAPSTTVSPFMAAISKASQSTPSADSAPKPQGFGQMGSGFGQTPFASNSFSFGGAAPPNVTSPAANASPFGNTGATGGQGLPFGGTTPGFGANQTPAANNSQTNSSVGSFSFNSQAAALN</sequence>
<feature type="region of interest" description="Disordered" evidence="1">
    <location>
        <begin position="497"/>
        <end position="539"/>
    </location>
</feature>
<feature type="region of interest" description="Disordered" evidence="1">
    <location>
        <begin position="427"/>
        <end position="485"/>
    </location>
</feature>
<accession>A0A7R9Q3E1</accession>
<gene>
    <name evidence="2" type="ORF">OSB1V03_LOCUS11305</name>
</gene>
<dbReference type="GO" id="GO:0017056">
    <property type="term" value="F:structural constituent of nuclear pore"/>
    <property type="evidence" value="ECO:0007669"/>
    <property type="project" value="TreeGrafter"/>
</dbReference>
<keyword evidence="3" id="KW-1185">Reference proteome</keyword>
<feature type="compositionally biased region" description="Polar residues" evidence="1">
    <location>
        <begin position="1356"/>
        <end position="1383"/>
    </location>
</feature>
<dbReference type="GO" id="GO:0006606">
    <property type="term" value="P:protein import into nucleus"/>
    <property type="evidence" value="ECO:0007669"/>
    <property type="project" value="TreeGrafter"/>
</dbReference>
<dbReference type="OrthoDB" id="6515630at2759"/>
<protein>
    <recommendedName>
        <fullName evidence="4">Nuclear pore complex protein Nup214</fullName>
    </recommendedName>
</protein>
<evidence type="ECO:0000313" key="3">
    <source>
        <dbReference type="Proteomes" id="UP000759131"/>
    </source>
</evidence>
<feature type="compositionally biased region" description="Basic and acidic residues" evidence="1">
    <location>
        <begin position="772"/>
        <end position="783"/>
    </location>
</feature>
<evidence type="ECO:0000256" key="1">
    <source>
        <dbReference type="SAM" id="MobiDB-lite"/>
    </source>
</evidence>
<feature type="compositionally biased region" description="Polar residues" evidence="1">
    <location>
        <begin position="497"/>
        <end position="530"/>
    </location>
</feature>
<dbReference type="Gene3D" id="2.130.10.10">
    <property type="entry name" value="YVTN repeat-like/Quinoprotein amine dehydrogenase"/>
    <property type="match status" value="1"/>
</dbReference>
<dbReference type="PANTHER" id="PTHR23193:SF46">
    <property type="entry name" value="NUCLEAR PORE COMPLEX PROTEIN NUP214"/>
    <property type="match status" value="1"/>
</dbReference>
<dbReference type="GO" id="GO:0008139">
    <property type="term" value="F:nuclear localization sequence binding"/>
    <property type="evidence" value="ECO:0007669"/>
    <property type="project" value="TreeGrafter"/>
</dbReference>
<dbReference type="InterPro" id="IPR015943">
    <property type="entry name" value="WD40/YVTN_repeat-like_dom_sf"/>
</dbReference>
<feature type="non-terminal residue" evidence="2">
    <location>
        <position position="1383"/>
    </location>
</feature>
<feature type="region of interest" description="Disordered" evidence="1">
    <location>
        <begin position="755"/>
        <end position="783"/>
    </location>
</feature>
<feature type="region of interest" description="Disordered" evidence="1">
    <location>
        <begin position="1326"/>
        <end position="1383"/>
    </location>
</feature>
<evidence type="ECO:0000313" key="2">
    <source>
        <dbReference type="EMBL" id="CAD7630894.1"/>
    </source>
</evidence>
<reference evidence="2" key="1">
    <citation type="submission" date="2020-11" db="EMBL/GenBank/DDBJ databases">
        <authorList>
            <person name="Tran Van P."/>
        </authorList>
    </citation>
    <scope>NUCLEOTIDE SEQUENCE</scope>
</reference>
<dbReference type="Proteomes" id="UP000759131">
    <property type="component" value="Unassembled WGS sequence"/>
</dbReference>
<dbReference type="InterPro" id="IPR026054">
    <property type="entry name" value="Nucleoporin"/>
</dbReference>
<feature type="compositionally biased region" description="Polar residues" evidence="1">
    <location>
        <begin position="476"/>
        <end position="485"/>
    </location>
</feature>
<dbReference type="GO" id="GO:0006405">
    <property type="term" value="P:RNA export from nucleus"/>
    <property type="evidence" value="ECO:0007669"/>
    <property type="project" value="TreeGrafter"/>
</dbReference>
<dbReference type="EMBL" id="OC863277">
    <property type="protein sequence ID" value="CAD7630894.1"/>
    <property type="molecule type" value="Genomic_DNA"/>
</dbReference>